<gene>
    <name evidence="3" type="ORF">ACFPYI_01325</name>
</gene>
<dbReference type="EC" id="3.4.-.-" evidence="3"/>
<evidence type="ECO:0000313" key="3">
    <source>
        <dbReference type="EMBL" id="MFC5969962.1"/>
    </source>
</evidence>
<dbReference type="GO" id="GO:0080120">
    <property type="term" value="P:CAAX-box protein maturation"/>
    <property type="evidence" value="ECO:0007669"/>
    <property type="project" value="UniProtKB-ARBA"/>
</dbReference>
<accession>A0ABD5RHZ2</accession>
<feature type="transmembrane region" description="Helical" evidence="1">
    <location>
        <begin position="144"/>
        <end position="163"/>
    </location>
</feature>
<reference evidence="3 4" key="1">
    <citation type="journal article" date="2019" name="Int. J. Syst. Evol. Microbiol.">
        <title>The Global Catalogue of Microorganisms (GCM) 10K type strain sequencing project: providing services to taxonomists for standard genome sequencing and annotation.</title>
        <authorList>
            <consortium name="The Broad Institute Genomics Platform"/>
            <consortium name="The Broad Institute Genome Sequencing Center for Infectious Disease"/>
            <person name="Wu L."/>
            <person name="Ma J."/>
        </authorList>
    </citation>
    <scope>NUCLEOTIDE SEQUENCE [LARGE SCALE GENOMIC DNA]</scope>
    <source>
        <strain evidence="3 4">CGMCC 1.12543</strain>
    </source>
</reference>
<evidence type="ECO:0000313" key="4">
    <source>
        <dbReference type="Proteomes" id="UP001596099"/>
    </source>
</evidence>
<keyword evidence="4" id="KW-1185">Reference proteome</keyword>
<organism evidence="3 4">
    <name type="scientific">Halomarina salina</name>
    <dbReference type="NCBI Taxonomy" id="1872699"/>
    <lineage>
        <taxon>Archaea</taxon>
        <taxon>Methanobacteriati</taxon>
        <taxon>Methanobacteriota</taxon>
        <taxon>Stenosarchaea group</taxon>
        <taxon>Halobacteria</taxon>
        <taxon>Halobacteriales</taxon>
        <taxon>Natronomonadaceae</taxon>
        <taxon>Halomarina</taxon>
    </lineage>
</organism>
<feature type="transmembrane region" description="Helical" evidence="1">
    <location>
        <begin position="97"/>
        <end position="124"/>
    </location>
</feature>
<keyword evidence="3" id="KW-0378">Hydrolase</keyword>
<evidence type="ECO:0000259" key="2">
    <source>
        <dbReference type="Pfam" id="PF02517"/>
    </source>
</evidence>
<keyword evidence="1" id="KW-0472">Membrane</keyword>
<evidence type="ECO:0000256" key="1">
    <source>
        <dbReference type="SAM" id="Phobius"/>
    </source>
</evidence>
<dbReference type="Proteomes" id="UP001596099">
    <property type="component" value="Unassembled WGS sequence"/>
</dbReference>
<feature type="transmembrane region" description="Helical" evidence="1">
    <location>
        <begin position="21"/>
        <end position="42"/>
    </location>
</feature>
<dbReference type="Pfam" id="PF02517">
    <property type="entry name" value="Rce1-like"/>
    <property type="match status" value="1"/>
</dbReference>
<feature type="transmembrane region" description="Helical" evidence="1">
    <location>
        <begin position="231"/>
        <end position="253"/>
    </location>
</feature>
<proteinExistence type="predicted"/>
<feature type="transmembrane region" description="Helical" evidence="1">
    <location>
        <begin position="54"/>
        <end position="77"/>
    </location>
</feature>
<feature type="transmembrane region" description="Helical" evidence="1">
    <location>
        <begin position="202"/>
        <end position="224"/>
    </location>
</feature>
<dbReference type="EMBL" id="JBHSQH010000001">
    <property type="protein sequence ID" value="MFC5969962.1"/>
    <property type="molecule type" value="Genomic_DNA"/>
</dbReference>
<keyword evidence="1" id="KW-1133">Transmembrane helix</keyword>
<dbReference type="GO" id="GO:0004175">
    <property type="term" value="F:endopeptidase activity"/>
    <property type="evidence" value="ECO:0007669"/>
    <property type="project" value="UniProtKB-ARBA"/>
</dbReference>
<sequence>MEPVSRGPDNRTRFWTVAKMAGLGFLGIIVGLLTAVVLVLLLSLAGVSVADRPFLNIVISLVAIQGVGLSIVGLAYLTFTGRGLSFLRARVPSLRDIAWVVGGVVAIFVLLFVVGIAITVINQMTGVEPAQNSVTELASQDPSVLLLLIPAAFLVIGPAEELLFRGIVQGRLREVFGPVGAIATASVIFGLGHATALTGGSGGLAAFAIPLAALSLLSVVFGVAYERTENLVVPILIHGAYDAVLFGLIYVVLTAGGDLGAAANNSSTLLAALG</sequence>
<dbReference type="PANTHER" id="PTHR43592:SF15">
    <property type="entry name" value="CAAX AMINO TERMINAL PROTEASE FAMILY PROTEIN"/>
    <property type="match status" value="1"/>
</dbReference>
<keyword evidence="1" id="KW-0812">Transmembrane</keyword>
<feature type="domain" description="CAAX prenyl protease 2/Lysostaphin resistance protein A-like" evidence="2">
    <location>
        <begin position="144"/>
        <end position="244"/>
    </location>
</feature>
<comment type="caution">
    <text evidence="3">The sequence shown here is derived from an EMBL/GenBank/DDBJ whole genome shotgun (WGS) entry which is preliminary data.</text>
</comment>
<dbReference type="RefSeq" id="WP_247418541.1">
    <property type="nucleotide sequence ID" value="NZ_JALLGW010000002.1"/>
</dbReference>
<dbReference type="PANTHER" id="PTHR43592">
    <property type="entry name" value="CAAX AMINO TERMINAL PROTEASE"/>
    <property type="match status" value="1"/>
</dbReference>
<dbReference type="InterPro" id="IPR003675">
    <property type="entry name" value="Rce1/LyrA-like_dom"/>
</dbReference>
<feature type="transmembrane region" description="Helical" evidence="1">
    <location>
        <begin position="175"/>
        <end position="196"/>
    </location>
</feature>
<protein>
    <submittedName>
        <fullName evidence="3">CPBP family intramembrane glutamic endopeptidase</fullName>
        <ecNumber evidence="3">3.4.-.-</ecNumber>
    </submittedName>
</protein>
<name>A0ABD5RHZ2_9EURY</name>
<dbReference type="AlphaFoldDB" id="A0ABD5RHZ2"/>